<evidence type="ECO:0000313" key="3">
    <source>
        <dbReference type="Proteomes" id="UP000887159"/>
    </source>
</evidence>
<dbReference type="Proteomes" id="UP000887159">
    <property type="component" value="Unassembled WGS sequence"/>
</dbReference>
<evidence type="ECO:0000256" key="1">
    <source>
        <dbReference type="SAM" id="MobiDB-lite"/>
    </source>
</evidence>
<comment type="caution">
    <text evidence="2">The sequence shown here is derived from an EMBL/GenBank/DDBJ whole genome shotgun (WGS) entry which is preliminary data.</text>
</comment>
<sequence>MDSLGHSSLSPTDLGRHDEEGTSGTELGFITKDRTLPVRSHSSLSEVGKNPIDNVYDGVNGRCLNGRRLLIPASDSRIRMVSFVTTGCLEGRK</sequence>
<proteinExistence type="predicted"/>
<feature type="compositionally biased region" description="Polar residues" evidence="1">
    <location>
        <begin position="1"/>
        <end position="11"/>
    </location>
</feature>
<keyword evidence="3" id="KW-1185">Reference proteome</keyword>
<protein>
    <submittedName>
        <fullName evidence="2">Uncharacterized protein</fullName>
    </submittedName>
</protein>
<evidence type="ECO:0000313" key="2">
    <source>
        <dbReference type="EMBL" id="GFY22628.1"/>
    </source>
</evidence>
<accession>A0A8X6VUA7</accession>
<reference evidence="2" key="1">
    <citation type="submission" date="2020-08" db="EMBL/GenBank/DDBJ databases">
        <title>Multicomponent nature underlies the extraordinary mechanical properties of spider dragline silk.</title>
        <authorList>
            <person name="Kono N."/>
            <person name="Nakamura H."/>
            <person name="Mori M."/>
            <person name="Yoshida Y."/>
            <person name="Ohtoshi R."/>
            <person name="Malay A.D."/>
            <person name="Moran D.A.P."/>
            <person name="Tomita M."/>
            <person name="Numata K."/>
            <person name="Arakawa K."/>
        </authorList>
    </citation>
    <scope>NUCLEOTIDE SEQUENCE</scope>
</reference>
<dbReference type="EMBL" id="BMAU01021361">
    <property type="protein sequence ID" value="GFY22628.1"/>
    <property type="molecule type" value="Genomic_DNA"/>
</dbReference>
<gene>
    <name evidence="2" type="ORF">TNCV_2178891</name>
</gene>
<feature type="region of interest" description="Disordered" evidence="1">
    <location>
        <begin position="1"/>
        <end position="32"/>
    </location>
</feature>
<dbReference type="AlphaFoldDB" id="A0A8X6VUA7"/>
<organism evidence="2 3">
    <name type="scientific">Trichonephila clavipes</name>
    <name type="common">Golden silk orbweaver</name>
    <name type="synonym">Nephila clavipes</name>
    <dbReference type="NCBI Taxonomy" id="2585209"/>
    <lineage>
        <taxon>Eukaryota</taxon>
        <taxon>Metazoa</taxon>
        <taxon>Ecdysozoa</taxon>
        <taxon>Arthropoda</taxon>
        <taxon>Chelicerata</taxon>
        <taxon>Arachnida</taxon>
        <taxon>Araneae</taxon>
        <taxon>Araneomorphae</taxon>
        <taxon>Entelegynae</taxon>
        <taxon>Araneoidea</taxon>
        <taxon>Nephilidae</taxon>
        <taxon>Trichonephila</taxon>
    </lineage>
</organism>
<name>A0A8X6VUA7_TRICX</name>